<evidence type="ECO:0000313" key="1">
    <source>
        <dbReference type="EMBL" id="MQY31543.1"/>
    </source>
</evidence>
<name>A0A7K0E0E4_9NOCA</name>
<accession>A0A7K0E0E4</accession>
<dbReference type="SUPFAM" id="SSF160104">
    <property type="entry name" value="Acetoacetate decarboxylase-like"/>
    <property type="match status" value="1"/>
</dbReference>
<dbReference type="Proteomes" id="UP000431401">
    <property type="component" value="Unassembled WGS sequence"/>
</dbReference>
<dbReference type="InterPro" id="IPR023375">
    <property type="entry name" value="ADC_dom_sf"/>
</dbReference>
<dbReference type="EMBL" id="WEGI01000020">
    <property type="protein sequence ID" value="MQY31543.1"/>
    <property type="molecule type" value="Genomic_DNA"/>
</dbReference>
<organism evidence="1 2">
    <name type="scientific">Nocardia aurantia</name>
    <dbReference type="NCBI Taxonomy" id="2585199"/>
    <lineage>
        <taxon>Bacteria</taxon>
        <taxon>Bacillati</taxon>
        <taxon>Actinomycetota</taxon>
        <taxon>Actinomycetes</taxon>
        <taxon>Mycobacteriales</taxon>
        <taxon>Nocardiaceae</taxon>
        <taxon>Nocardia</taxon>
    </lineage>
</organism>
<keyword evidence="2" id="KW-1185">Reference proteome</keyword>
<dbReference type="AlphaFoldDB" id="A0A7K0E0E4"/>
<dbReference type="GO" id="GO:0016829">
    <property type="term" value="F:lyase activity"/>
    <property type="evidence" value="ECO:0007669"/>
    <property type="project" value="InterPro"/>
</dbReference>
<comment type="caution">
    <text evidence="1">The sequence shown here is derived from an EMBL/GenBank/DDBJ whole genome shotgun (WGS) entry which is preliminary data.</text>
</comment>
<proteinExistence type="predicted"/>
<evidence type="ECO:0008006" key="3">
    <source>
        <dbReference type="Google" id="ProtNLM"/>
    </source>
</evidence>
<gene>
    <name evidence="1" type="ORF">NRB56_71520</name>
</gene>
<dbReference type="Pfam" id="PF06314">
    <property type="entry name" value="ADC"/>
    <property type="match status" value="1"/>
</dbReference>
<protein>
    <recommendedName>
        <fullName evidence="3">Acetoacetate decarboxylase</fullName>
    </recommendedName>
</protein>
<reference evidence="1 2" key="1">
    <citation type="submission" date="2019-10" db="EMBL/GenBank/DDBJ databases">
        <title>Nocardia macrotermitis sp. nov. and Nocardia aurantia sp. nov., isolated from the gut of fungus growing-termite Macrotermes natalensis.</title>
        <authorList>
            <person name="Benndorf R."/>
            <person name="Schwitalla J."/>
            <person name="Martin K."/>
            <person name="De Beer W."/>
            <person name="Kaster A.-K."/>
            <person name="Vollmers J."/>
            <person name="Poulsen M."/>
            <person name="Beemelmanns C."/>
        </authorList>
    </citation>
    <scope>NUCLEOTIDE SEQUENCE [LARGE SCALE GENOMIC DNA]</scope>
    <source>
        <strain evidence="1 2">RB56</strain>
    </source>
</reference>
<dbReference type="OrthoDB" id="1633687at2"/>
<sequence>MRTCSNFGVSGVHSVLGQEVRSPVEVRAATACSALFAVDPAAARDLLEGTGLAPVRYLGRAVCSIAFVRHIDTDLGPYHEFSFGLLVRYPDRSGIGVFIGWLPVNQEFACVAGRDIWGFPKEVVEVDIAATGRGHRCEVRADGERIIAIHTTSGLPAPGGAGGASVDAYTHRDGVLRRTPWTMNPAGVRIMPGGSRIELGTHPGADRFRALGLPKRALFTSRIGSLTMQFDDAEDLS</sequence>
<dbReference type="InterPro" id="IPR010451">
    <property type="entry name" value="Acetoacetate_decarboxylase"/>
</dbReference>
<dbReference type="Gene3D" id="2.40.400.10">
    <property type="entry name" value="Acetoacetate decarboxylase-like"/>
    <property type="match status" value="1"/>
</dbReference>
<evidence type="ECO:0000313" key="2">
    <source>
        <dbReference type="Proteomes" id="UP000431401"/>
    </source>
</evidence>